<keyword evidence="2" id="KW-1185">Reference proteome</keyword>
<sequence>MVLAPRSWNLQQLFPLQLKFGCHLLKDMLLFLMRRCCKTRRCQRTWQWCGCECARERCKENARVIVVR</sequence>
<dbReference type="Proteomes" id="UP000015105">
    <property type="component" value="Chromosome 2D"/>
</dbReference>
<accession>A0A453C0Q1</accession>
<reference evidence="1" key="4">
    <citation type="submission" date="2019-03" db="UniProtKB">
        <authorList>
            <consortium name="EnsemblPlants"/>
        </authorList>
    </citation>
    <scope>IDENTIFICATION</scope>
</reference>
<reference evidence="1" key="5">
    <citation type="journal article" date="2021" name="G3 (Bethesda)">
        <title>Aegilops tauschii genome assembly Aet v5.0 features greater sequence contiguity and improved annotation.</title>
        <authorList>
            <person name="Wang L."/>
            <person name="Zhu T."/>
            <person name="Rodriguez J.C."/>
            <person name="Deal K.R."/>
            <person name="Dubcovsky J."/>
            <person name="McGuire P.E."/>
            <person name="Lux T."/>
            <person name="Spannagl M."/>
            <person name="Mayer K.F.X."/>
            <person name="Baldrich P."/>
            <person name="Meyers B.C."/>
            <person name="Huo N."/>
            <person name="Gu Y.Q."/>
            <person name="Zhou H."/>
            <person name="Devos K.M."/>
            <person name="Bennetzen J.L."/>
            <person name="Unver T."/>
            <person name="Budak H."/>
            <person name="Gulick P.J."/>
            <person name="Galiba G."/>
            <person name="Kalapos B."/>
            <person name="Nelson D.R."/>
            <person name="Li P."/>
            <person name="You F.M."/>
            <person name="Luo M.C."/>
            <person name="Dvorak J."/>
        </authorList>
    </citation>
    <scope>NUCLEOTIDE SEQUENCE [LARGE SCALE GENOMIC DNA]</scope>
    <source>
        <strain evidence="1">cv. AL8/78</strain>
    </source>
</reference>
<reference evidence="2" key="2">
    <citation type="journal article" date="2017" name="Nat. Plants">
        <title>The Aegilops tauschii genome reveals multiple impacts of transposons.</title>
        <authorList>
            <person name="Zhao G."/>
            <person name="Zou C."/>
            <person name="Li K."/>
            <person name="Wang K."/>
            <person name="Li T."/>
            <person name="Gao L."/>
            <person name="Zhang X."/>
            <person name="Wang H."/>
            <person name="Yang Z."/>
            <person name="Liu X."/>
            <person name="Jiang W."/>
            <person name="Mao L."/>
            <person name="Kong X."/>
            <person name="Jiao Y."/>
            <person name="Jia J."/>
        </authorList>
    </citation>
    <scope>NUCLEOTIDE SEQUENCE [LARGE SCALE GENOMIC DNA]</scope>
    <source>
        <strain evidence="2">cv. AL8/78</strain>
    </source>
</reference>
<dbReference type="EnsemblPlants" id="AET2Gv20693600.10">
    <property type="protein sequence ID" value="AET2Gv20693600.10"/>
    <property type="gene ID" value="AET2Gv20693600"/>
</dbReference>
<reference evidence="2" key="1">
    <citation type="journal article" date="2014" name="Science">
        <title>Ancient hybridizations among the ancestral genomes of bread wheat.</title>
        <authorList>
            <consortium name="International Wheat Genome Sequencing Consortium,"/>
            <person name="Marcussen T."/>
            <person name="Sandve S.R."/>
            <person name="Heier L."/>
            <person name="Spannagl M."/>
            <person name="Pfeifer M."/>
            <person name="Jakobsen K.S."/>
            <person name="Wulff B.B."/>
            <person name="Steuernagel B."/>
            <person name="Mayer K.F."/>
            <person name="Olsen O.A."/>
        </authorList>
    </citation>
    <scope>NUCLEOTIDE SEQUENCE [LARGE SCALE GENOMIC DNA]</scope>
    <source>
        <strain evidence="2">cv. AL8/78</strain>
    </source>
</reference>
<dbReference type="AlphaFoldDB" id="A0A453C0Q1"/>
<protein>
    <submittedName>
        <fullName evidence="1">Uncharacterized protein</fullName>
    </submittedName>
</protein>
<proteinExistence type="predicted"/>
<organism evidence="1 2">
    <name type="scientific">Aegilops tauschii subsp. strangulata</name>
    <name type="common">Goatgrass</name>
    <dbReference type="NCBI Taxonomy" id="200361"/>
    <lineage>
        <taxon>Eukaryota</taxon>
        <taxon>Viridiplantae</taxon>
        <taxon>Streptophyta</taxon>
        <taxon>Embryophyta</taxon>
        <taxon>Tracheophyta</taxon>
        <taxon>Spermatophyta</taxon>
        <taxon>Magnoliopsida</taxon>
        <taxon>Liliopsida</taxon>
        <taxon>Poales</taxon>
        <taxon>Poaceae</taxon>
        <taxon>BOP clade</taxon>
        <taxon>Pooideae</taxon>
        <taxon>Triticodae</taxon>
        <taxon>Triticeae</taxon>
        <taxon>Triticinae</taxon>
        <taxon>Aegilops</taxon>
    </lineage>
</organism>
<reference evidence="1" key="3">
    <citation type="journal article" date="2017" name="Nature">
        <title>Genome sequence of the progenitor of the wheat D genome Aegilops tauschii.</title>
        <authorList>
            <person name="Luo M.C."/>
            <person name="Gu Y.Q."/>
            <person name="Puiu D."/>
            <person name="Wang H."/>
            <person name="Twardziok S.O."/>
            <person name="Deal K.R."/>
            <person name="Huo N."/>
            <person name="Zhu T."/>
            <person name="Wang L."/>
            <person name="Wang Y."/>
            <person name="McGuire P.E."/>
            <person name="Liu S."/>
            <person name="Long H."/>
            <person name="Ramasamy R.K."/>
            <person name="Rodriguez J.C."/>
            <person name="Van S.L."/>
            <person name="Yuan L."/>
            <person name="Wang Z."/>
            <person name="Xia Z."/>
            <person name="Xiao L."/>
            <person name="Anderson O.D."/>
            <person name="Ouyang S."/>
            <person name="Liang Y."/>
            <person name="Zimin A.V."/>
            <person name="Pertea G."/>
            <person name="Qi P."/>
            <person name="Bennetzen J.L."/>
            <person name="Dai X."/>
            <person name="Dawson M.W."/>
            <person name="Muller H.G."/>
            <person name="Kugler K."/>
            <person name="Rivarola-Duarte L."/>
            <person name="Spannagl M."/>
            <person name="Mayer K.F.X."/>
            <person name="Lu F.H."/>
            <person name="Bevan M.W."/>
            <person name="Leroy P."/>
            <person name="Li P."/>
            <person name="You F.M."/>
            <person name="Sun Q."/>
            <person name="Liu Z."/>
            <person name="Lyons E."/>
            <person name="Wicker T."/>
            <person name="Salzberg S.L."/>
            <person name="Devos K.M."/>
            <person name="Dvorak J."/>
        </authorList>
    </citation>
    <scope>NUCLEOTIDE SEQUENCE [LARGE SCALE GENOMIC DNA]</scope>
    <source>
        <strain evidence="1">cv. AL8/78</strain>
    </source>
</reference>
<evidence type="ECO:0000313" key="1">
    <source>
        <dbReference type="EnsemblPlants" id="AET2Gv20693600.10"/>
    </source>
</evidence>
<name>A0A453C0Q1_AEGTS</name>
<dbReference type="Gramene" id="AET2Gv20693600.10">
    <property type="protein sequence ID" value="AET2Gv20693600.10"/>
    <property type="gene ID" value="AET2Gv20693600"/>
</dbReference>
<evidence type="ECO:0000313" key="2">
    <source>
        <dbReference type="Proteomes" id="UP000015105"/>
    </source>
</evidence>